<proteinExistence type="predicted"/>
<dbReference type="Proteomes" id="UP000266272">
    <property type="component" value="Unassembled WGS sequence"/>
</dbReference>
<dbReference type="EMBL" id="PXOA01000220">
    <property type="protein sequence ID" value="RFU78273.1"/>
    <property type="molecule type" value="Genomic_DNA"/>
</dbReference>
<evidence type="ECO:0000313" key="2">
    <source>
        <dbReference type="Proteomes" id="UP000266272"/>
    </source>
</evidence>
<sequence>MASNLPGRPESLARMRHLGAATCAKLMLMLMAAPLKTSARDSHLCSADRTERRRCRRYPCVRPYLPYPWIALPVPRIVLEAAFNIDRNHEGIPLIPVLVPSPDGSLVALPALGHENFASTSANAQHRP</sequence>
<comment type="caution">
    <text evidence="1">The sequence shown here is derived from an EMBL/GenBank/DDBJ whole genome shotgun (WGS) entry which is preliminary data.</text>
</comment>
<protein>
    <submittedName>
        <fullName evidence="1">Uncharacterized protein</fullName>
    </submittedName>
</protein>
<accession>A0A395NQR6</accession>
<organism evidence="1 2">
    <name type="scientific">Trichoderma arundinaceum</name>
    <dbReference type="NCBI Taxonomy" id="490622"/>
    <lineage>
        <taxon>Eukaryota</taxon>
        <taxon>Fungi</taxon>
        <taxon>Dikarya</taxon>
        <taxon>Ascomycota</taxon>
        <taxon>Pezizomycotina</taxon>
        <taxon>Sordariomycetes</taxon>
        <taxon>Hypocreomycetidae</taxon>
        <taxon>Hypocreales</taxon>
        <taxon>Hypocreaceae</taxon>
        <taxon>Trichoderma</taxon>
    </lineage>
</organism>
<dbReference type="AlphaFoldDB" id="A0A395NQR6"/>
<gene>
    <name evidence="1" type="ORF">TARUN_3951</name>
</gene>
<reference evidence="1 2" key="1">
    <citation type="journal article" date="2018" name="PLoS Pathog.">
        <title>Evolution of structural diversity of trichothecenes, a family of toxins produced by plant pathogenic and entomopathogenic fungi.</title>
        <authorList>
            <person name="Proctor R.H."/>
            <person name="McCormick S.P."/>
            <person name="Kim H.S."/>
            <person name="Cardoza R.E."/>
            <person name="Stanley A.M."/>
            <person name="Lindo L."/>
            <person name="Kelly A."/>
            <person name="Brown D.W."/>
            <person name="Lee T."/>
            <person name="Vaughan M.M."/>
            <person name="Alexander N.J."/>
            <person name="Busman M."/>
            <person name="Gutierrez S."/>
        </authorList>
    </citation>
    <scope>NUCLEOTIDE SEQUENCE [LARGE SCALE GENOMIC DNA]</scope>
    <source>
        <strain evidence="1 2">IBT 40837</strain>
    </source>
</reference>
<name>A0A395NQR6_TRIAR</name>
<keyword evidence="2" id="KW-1185">Reference proteome</keyword>
<evidence type="ECO:0000313" key="1">
    <source>
        <dbReference type="EMBL" id="RFU78273.1"/>
    </source>
</evidence>